<reference evidence="2" key="2">
    <citation type="submission" date="2021-04" db="EMBL/GenBank/DDBJ databases">
        <authorList>
            <person name="Podell S."/>
        </authorList>
    </citation>
    <scope>NUCLEOTIDE SEQUENCE</scope>
    <source>
        <strain evidence="2">Hildebrandi</strain>
    </source>
</reference>
<proteinExistence type="predicted"/>
<accession>A0A9K3L7H3</accession>
<evidence type="ECO:0000313" key="2">
    <source>
        <dbReference type="EMBL" id="KAG7356858.1"/>
    </source>
</evidence>
<dbReference type="AlphaFoldDB" id="A0A9K3L7H3"/>
<dbReference type="Proteomes" id="UP000693970">
    <property type="component" value="Unassembled WGS sequence"/>
</dbReference>
<dbReference type="Pfam" id="PF00857">
    <property type="entry name" value="Isochorismatase"/>
    <property type="match status" value="1"/>
</dbReference>
<dbReference type="PANTHER" id="PTHR43540:SF1">
    <property type="entry name" value="ISOCHORISMATASE HYDROLASE"/>
    <property type="match status" value="1"/>
</dbReference>
<comment type="caution">
    <text evidence="2">The sequence shown here is derived from an EMBL/GenBank/DDBJ whole genome shotgun (WGS) entry which is preliminary data.</text>
</comment>
<gene>
    <name evidence="2" type="ORF">IV203_001545</name>
</gene>
<name>A0A9K3L7H3_9STRA</name>
<feature type="domain" description="Isochorismatase-like" evidence="1">
    <location>
        <begin position="26"/>
        <end position="226"/>
    </location>
</feature>
<keyword evidence="3" id="KW-1185">Reference proteome</keyword>
<dbReference type="CDD" id="cd00431">
    <property type="entry name" value="cysteine_hydrolases"/>
    <property type="match status" value="1"/>
</dbReference>
<dbReference type="OrthoDB" id="43667at2759"/>
<reference evidence="2" key="1">
    <citation type="journal article" date="2021" name="Sci. Rep.">
        <title>Diploid genomic architecture of Nitzschia inconspicua, an elite biomass production diatom.</title>
        <authorList>
            <person name="Oliver A."/>
            <person name="Podell S."/>
            <person name="Pinowska A."/>
            <person name="Traller J.C."/>
            <person name="Smith S.R."/>
            <person name="McClure R."/>
            <person name="Beliaev A."/>
            <person name="Bohutskyi P."/>
            <person name="Hill E.A."/>
            <person name="Rabines A."/>
            <person name="Zheng H."/>
            <person name="Allen L.Z."/>
            <person name="Kuo A."/>
            <person name="Grigoriev I.V."/>
            <person name="Allen A.E."/>
            <person name="Hazlebeck D."/>
            <person name="Allen E.E."/>
        </authorList>
    </citation>
    <scope>NUCLEOTIDE SEQUENCE</scope>
    <source>
        <strain evidence="2">Hildebrandi</strain>
    </source>
</reference>
<evidence type="ECO:0000259" key="1">
    <source>
        <dbReference type="Pfam" id="PF00857"/>
    </source>
</evidence>
<evidence type="ECO:0000313" key="3">
    <source>
        <dbReference type="Proteomes" id="UP000693970"/>
    </source>
</evidence>
<dbReference type="InterPro" id="IPR000868">
    <property type="entry name" value="Isochorismatase-like_dom"/>
</dbReference>
<protein>
    <submittedName>
        <fullName evidence="2">Isochorismatase family protein</fullName>
    </submittedName>
</protein>
<dbReference type="InterPro" id="IPR050272">
    <property type="entry name" value="Isochorismatase-like_hydrls"/>
</dbReference>
<organism evidence="2 3">
    <name type="scientific">Nitzschia inconspicua</name>
    <dbReference type="NCBI Taxonomy" id="303405"/>
    <lineage>
        <taxon>Eukaryota</taxon>
        <taxon>Sar</taxon>
        <taxon>Stramenopiles</taxon>
        <taxon>Ochrophyta</taxon>
        <taxon>Bacillariophyta</taxon>
        <taxon>Bacillariophyceae</taxon>
        <taxon>Bacillariophycidae</taxon>
        <taxon>Bacillariales</taxon>
        <taxon>Bacillariaceae</taxon>
        <taxon>Nitzschia</taxon>
    </lineage>
</organism>
<sequence>MSSLRESIRGGKSKRTDFPLVLSKAALLIIDVQRYCCGKVTTEYYQKDALPKMTSNIQILTELFRLQRDTAKPKGDPDALVPNTCGCEVIFVMIQSKTNDGRDLSIDYKLSGPNFAGCPTVNCSYADIFLPSIMPSTDGRGDIVVSKTACSVFNSTNIDYLLRNLFVEQLVVVGQLTDQCVESAVRDAADLGYLVTVVEDACATHTKERHEKGLQGMQGFCRILTTLELVKEVQKLDLADGAPATPSESQSRS</sequence>
<dbReference type="EMBL" id="JAGRRH010000015">
    <property type="protein sequence ID" value="KAG7356858.1"/>
    <property type="molecule type" value="Genomic_DNA"/>
</dbReference>
<dbReference type="PANTHER" id="PTHR43540">
    <property type="entry name" value="PEROXYUREIDOACRYLATE/UREIDOACRYLATE AMIDOHYDROLASE-RELATED"/>
    <property type="match status" value="1"/>
</dbReference>